<dbReference type="RefSeq" id="WP_028752091.1">
    <property type="nucleotide sequence ID" value="NZ_JACIIG010000006.1"/>
</dbReference>
<protein>
    <recommendedName>
        <fullName evidence="3">DUF982 domain-containing protein</fullName>
    </recommendedName>
</protein>
<dbReference type="EMBL" id="JACIIG010000006">
    <property type="protein sequence ID" value="MBB4568828.1"/>
    <property type="molecule type" value="Genomic_DNA"/>
</dbReference>
<evidence type="ECO:0000313" key="1">
    <source>
        <dbReference type="EMBL" id="MBB4568828.1"/>
    </source>
</evidence>
<dbReference type="AlphaFoldDB" id="A0A7W6ZVC0"/>
<reference evidence="1 2" key="1">
    <citation type="submission" date="2020-08" db="EMBL/GenBank/DDBJ databases">
        <title>Genomic Encyclopedia of Type Strains, Phase IV (KMG-V): Genome sequencing to study the core and pangenomes of soil and plant-associated prokaryotes.</title>
        <authorList>
            <person name="Whitman W."/>
        </authorList>
    </citation>
    <scope>NUCLEOTIDE SEQUENCE [LARGE SCALE GENOMIC DNA]</scope>
    <source>
        <strain evidence="1 2">SEMIA 492</strain>
    </source>
</reference>
<dbReference type="Pfam" id="PF06169">
    <property type="entry name" value="DUF982"/>
    <property type="match status" value="1"/>
</dbReference>
<organism evidence="1 2">
    <name type="scientific">Rhizobium leucaenae</name>
    <dbReference type="NCBI Taxonomy" id="29450"/>
    <lineage>
        <taxon>Bacteria</taxon>
        <taxon>Pseudomonadati</taxon>
        <taxon>Pseudomonadota</taxon>
        <taxon>Alphaproteobacteria</taxon>
        <taxon>Hyphomicrobiales</taxon>
        <taxon>Rhizobiaceae</taxon>
        <taxon>Rhizobium/Agrobacterium group</taxon>
        <taxon>Rhizobium</taxon>
    </lineage>
</organism>
<keyword evidence="2" id="KW-1185">Reference proteome</keyword>
<dbReference type="GeneID" id="32528400"/>
<proteinExistence type="predicted"/>
<name>A0A7W6ZVC0_9HYPH</name>
<evidence type="ECO:0000313" key="2">
    <source>
        <dbReference type="Proteomes" id="UP000543836"/>
    </source>
</evidence>
<comment type="caution">
    <text evidence="1">The sequence shown here is derived from an EMBL/GenBank/DDBJ whole genome shotgun (WGS) entry which is preliminary data.</text>
</comment>
<dbReference type="Gene3D" id="6.10.250.730">
    <property type="match status" value="1"/>
</dbReference>
<dbReference type="OrthoDB" id="8396838at2"/>
<dbReference type="Proteomes" id="UP000543836">
    <property type="component" value="Unassembled WGS sequence"/>
</dbReference>
<accession>A0A7W6ZVC0</accession>
<dbReference type="InterPro" id="IPR010385">
    <property type="entry name" value="DUF982"/>
</dbReference>
<evidence type="ECO:0008006" key="3">
    <source>
        <dbReference type="Google" id="ProtNLM"/>
    </source>
</evidence>
<gene>
    <name evidence="1" type="ORF">GGE60_002947</name>
</gene>
<sequence>MSKYLWNRSVTVVTGENSHHVTINNTEQALKFLLREWPTGKADRVHAMAKKTLISTYHSQGSVDEACDAFLAAAVSAGIVVRD</sequence>